<protein>
    <submittedName>
        <fullName evidence="1">Uncharacterized protein</fullName>
    </submittedName>
</protein>
<dbReference type="Proteomes" id="UP001157091">
    <property type="component" value="Unassembled WGS sequence"/>
</dbReference>
<evidence type="ECO:0000313" key="1">
    <source>
        <dbReference type="EMBL" id="GMA24416.1"/>
    </source>
</evidence>
<evidence type="ECO:0000313" key="2">
    <source>
        <dbReference type="Proteomes" id="UP001157091"/>
    </source>
</evidence>
<reference evidence="2" key="1">
    <citation type="journal article" date="2019" name="Int. J. Syst. Evol. Microbiol.">
        <title>The Global Catalogue of Microorganisms (GCM) 10K type strain sequencing project: providing services to taxonomists for standard genome sequencing and annotation.</title>
        <authorList>
            <consortium name="The Broad Institute Genomics Platform"/>
            <consortium name="The Broad Institute Genome Sequencing Center for Infectious Disease"/>
            <person name="Wu L."/>
            <person name="Ma J."/>
        </authorList>
    </citation>
    <scope>NUCLEOTIDE SEQUENCE [LARGE SCALE GENOMIC DNA]</scope>
    <source>
        <strain evidence="2">NBRC 106348</strain>
    </source>
</reference>
<comment type="caution">
    <text evidence="1">The sequence shown here is derived from an EMBL/GenBank/DDBJ whole genome shotgun (WGS) entry which is preliminary data.</text>
</comment>
<proteinExistence type="predicted"/>
<keyword evidence="2" id="KW-1185">Reference proteome</keyword>
<organism evidence="1 2">
    <name type="scientific">Luteimicrobium album</name>
    <dbReference type="NCBI Taxonomy" id="1054550"/>
    <lineage>
        <taxon>Bacteria</taxon>
        <taxon>Bacillati</taxon>
        <taxon>Actinomycetota</taxon>
        <taxon>Actinomycetes</taxon>
        <taxon>Micrococcales</taxon>
        <taxon>Luteimicrobium</taxon>
    </lineage>
</organism>
<dbReference type="EMBL" id="BSUK01000001">
    <property type="protein sequence ID" value="GMA24416.1"/>
    <property type="molecule type" value="Genomic_DNA"/>
</dbReference>
<accession>A0ABQ6I0X1</accession>
<gene>
    <name evidence="1" type="ORF">GCM10025864_21750</name>
</gene>
<name>A0ABQ6I0X1_9MICO</name>
<sequence>MAGYAAYCLGPASASARPGRGESVPVAVELDDTFAGWVGEAYAVGRGDHLIGPR</sequence>